<organism evidence="2 3">
    <name type="scientific">Modestobacter caceresii</name>
    <dbReference type="NCBI Taxonomy" id="1522368"/>
    <lineage>
        <taxon>Bacteria</taxon>
        <taxon>Bacillati</taxon>
        <taxon>Actinomycetota</taxon>
        <taxon>Actinomycetes</taxon>
        <taxon>Geodermatophilales</taxon>
        <taxon>Geodermatophilaceae</taxon>
        <taxon>Modestobacter</taxon>
    </lineage>
</organism>
<feature type="compositionally biased region" description="Basic residues" evidence="1">
    <location>
        <begin position="1"/>
        <end position="12"/>
    </location>
</feature>
<accession>A0A098YC71</accession>
<proteinExistence type="predicted"/>
<feature type="region of interest" description="Disordered" evidence="1">
    <location>
        <begin position="60"/>
        <end position="79"/>
    </location>
</feature>
<sequence>MAGRAAGRRRHGGCAGRGGRGMTAPGPDWVEQVRRLAAGLAAEHTAGTRLTDVLGELLGTPAARPEDDGAATRPQPADDCRWCPVCVGLAALRGRRPDLVEALADVLASAATALRAQAGAPADSTHPADPSRTTPDGSVAAPEAPAPDVRTADASAPPEETVTHPAPAPVQRIDVA</sequence>
<evidence type="ECO:0000313" key="2">
    <source>
        <dbReference type="EMBL" id="KGH47331.1"/>
    </source>
</evidence>
<feature type="region of interest" description="Disordered" evidence="1">
    <location>
        <begin position="1"/>
        <end position="27"/>
    </location>
</feature>
<feature type="region of interest" description="Disordered" evidence="1">
    <location>
        <begin position="118"/>
        <end position="176"/>
    </location>
</feature>
<dbReference type="EMBL" id="JPMX01000024">
    <property type="protein sequence ID" value="KGH47331.1"/>
    <property type="molecule type" value="Genomic_DNA"/>
</dbReference>
<reference evidence="2 3" key="1">
    <citation type="submission" date="2014-07" db="EMBL/GenBank/DDBJ databases">
        <title>Biosystematic studies on Modestobacter strains isolated from extreme hyper-arid desert soil and from historic building.</title>
        <authorList>
            <person name="Bukarasam K."/>
            <person name="Bull A."/>
            <person name="Girard G."/>
            <person name="van Wezel G."/>
            <person name="Goodfellow M."/>
        </authorList>
    </citation>
    <scope>NUCLEOTIDE SEQUENCE [LARGE SCALE GENOMIC DNA]</scope>
    <source>
        <strain evidence="2 3">KNN45-2b</strain>
    </source>
</reference>
<dbReference type="Proteomes" id="UP000029713">
    <property type="component" value="Unassembled WGS sequence"/>
</dbReference>
<dbReference type="STRING" id="1522368.IN07_08030"/>
<dbReference type="AlphaFoldDB" id="A0A098YC71"/>
<protein>
    <submittedName>
        <fullName evidence="2">Uncharacterized protein</fullName>
    </submittedName>
</protein>
<evidence type="ECO:0000313" key="3">
    <source>
        <dbReference type="Proteomes" id="UP000029713"/>
    </source>
</evidence>
<keyword evidence="3" id="KW-1185">Reference proteome</keyword>
<comment type="caution">
    <text evidence="2">The sequence shown here is derived from an EMBL/GenBank/DDBJ whole genome shotgun (WGS) entry which is preliminary data.</text>
</comment>
<name>A0A098YC71_9ACTN</name>
<evidence type="ECO:0000256" key="1">
    <source>
        <dbReference type="SAM" id="MobiDB-lite"/>
    </source>
</evidence>
<gene>
    <name evidence="2" type="ORF">IN07_08030</name>
</gene>